<keyword evidence="2" id="KW-0472">Membrane</keyword>
<feature type="domain" description="LysM" evidence="3">
    <location>
        <begin position="180"/>
        <end position="235"/>
    </location>
</feature>
<feature type="region of interest" description="Disordered" evidence="1">
    <location>
        <begin position="888"/>
        <end position="927"/>
    </location>
</feature>
<keyword evidence="2" id="KW-1133">Transmembrane helix</keyword>
<dbReference type="CDD" id="cd00118">
    <property type="entry name" value="LysM"/>
    <property type="match status" value="1"/>
</dbReference>
<dbReference type="InterPro" id="IPR018392">
    <property type="entry name" value="LysM"/>
</dbReference>
<evidence type="ECO:0000313" key="4">
    <source>
        <dbReference type="EMBL" id="GIH21376.1"/>
    </source>
</evidence>
<name>A0A8J3R340_9ACTN</name>
<feature type="region of interest" description="Disordered" evidence="1">
    <location>
        <begin position="366"/>
        <end position="402"/>
    </location>
</feature>
<feature type="transmembrane region" description="Helical" evidence="2">
    <location>
        <begin position="102"/>
        <end position="123"/>
    </location>
</feature>
<dbReference type="Pfam" id="PF01476">
    <property type="entry name" value="LysM"/>
    <property type="match status" value="1"/>
</dbReference>
<keyword evidence="5" id="KW-1185">Reference proteome</keyword>
<dbReference type="InterPro" id="IPR036388">
    <property type="entry name" value="WH-like_DNA-bd_sf"/>
</dbReference>
<feature type="compositionally biased region" description="Pro residues" evidence="1">
    <location>
        <begin position="243"/>
        <end position="264"/>
    </location>
</feature>
<dbReference type="InterPro" id="IPR036779">
    <property type="entry name" value="LysM_dom_sf"/>
</dbReference>
<evidence type="ECO:0000256" key="1">
    <source>
        <dbReference type="SAM" id="MobiDB-lite"/>
    </source>
</evidence>
<feature type="transmembrane region" description="Helical" evidence="2">
    <location>
        <begin position="56"/>
        <end position="81"/>
    </location>
</feature>
<evidence type="ECO:0000259" key="3">
    <source>
        <dbReference type="PROSITE" id="PS51782"/>
    </source>
</evidence>
<dbReference type="AlphaFoldDB" id="A0A8J3R340"/>
<protein>
    <recommendedName>
        <fullName evidence="3">LysM domain-containing protein</fullName>
    </recommendedName>
</protein>
<reference evidence="4" key="1">
    <citation type="submission" date="2021-01" db="EMBL/GenBank/DDBJ databases">
        <title>Whole genome shotgun sequence of Rugosimonospora africana NBRC 104875.</title>
        <authorList>
            <person name="Komaki H."/>
            <person name="Tamura T."/>
        </authorList>
    </citation>
    <scope>NUCLEOTIDE SEQUENCE</scope>
    <source>
        <strain evidence="4">NBRC 104875</strain>
    </source>
</reference>
<dbReference type="Gene3D" id="1.10.10.10">
    <property type="entry name" value="Winged helix-like DNA-binding domain superfamily/Winged helix DNA-binding domain"/>
    <property type="match status" value="1"/>
</dbReference>
<evidence type="ECO:0000256" key="2">
    <source>
        <dbReference type="SAM" id="Phobius"/>
    </source>
</evidence>
<organism evidence="4 5">
    <name type="scientific">Rugosimonospora africana</name>
    <dbReference type="NCBI Taxonomy" id="556532"/>
    <lineage>
        <taxon>Bacteria</taxon>
        <taxon>Bacillati</taxon>
        <taxon>Actinomycetota</taxon>
        <taxon>Actinomycetes</taxon>
        <taxon>Micromonosporales</taxon>
        <taxon>Micromonosporaceae</taxon>
        <taxon>Rugosimonospora</taxon>
    </lineage>
</organism>
<feature type="region of interest" description="Disordered" evidence="1">
    <location>
        <begin position="238"/>
        <end position="303"/>
    </location>
</feature>
<sequence length="927" mass="99447">MRRLARTVASWWWPAVLLVGLPIGLLHAPGRPEIPHHLPTHHQLATFAAEPLTRPTAITGFILLGWLLWAALACAALAAIYQRLVWWCRWLPRMRLPGPLQSLSAAVLGTIAVSGASTAASAAPPTTHIGLTHTDRTQHPPASSTTPSTPSAASTHTPTPPTATPLSPAAAAAGGSSQPLTYTVHRGDTLWRIAQRQLRDPARWPQIYHLNQSRYDHHGKMEHGDHIEPGWVLTLPQDAIPPHTEPAPPPPKTPAAPAPHPIAPSPTTTAAAPDTITPPAPSHFHAPAAAPTPRRSPDHHPGIHLPDGNWVTVALAASLTAAASMVWLQRRRRYTPRPLTEPADDDPDLKPLPPAITQLRRGLRHRAPDLLPRPSDQPADPAELDDGGAEPLPPIGPSGPQLSGLPNALPAIGLGLTGDGAHAAARALLVATLSAGSPDDPDARGHLITTTDTLTQLLDDHADQMRPMPRLRVTDDLTDALTHVEDLLIERRRLLGDHDADDLASMRDKDPYHPPMPPVLLLTASPPPHLTTRLSNALRLGTSLQISAAILGPWPAGDTLTIDSHGRPTNGDAPRLAILDTSTTVQLLTVLHEAHTGQPVNTDNGPANNPATPNQPAPPDGSPATSPTPVPDHRQSSEPPASPNDGQHHQTRVRIRLLGEPAILNHHNQPVAGLRLHARELLVYLAIHRYGADIPDIMEAFWPTATRRRAAQRLSTETANLRRCIRDAAADPSIKPVINTGGRYHLNPKLLEIDIWRLADALTRATTATEPDDRAAALGKAIATHTATIAEGYEYDWIDQHRYQLTRQGIQARLQLAQLLAPTQPHTAADLIQAAADLDPLDEQVAQHAIQALSAIGDTAGIHVRLDRLRNALNDIDERPSAQTLTLAAQLQHTRPSTDPPPPTSDTPKPAAGRSDPAPAHRDAQEG</sequence>
<dbReference type="SUPFAM" id="SSF54106">
    <property type="entry name" value="LysM domain"/>
    <property type="match status" value="1"/>
</dbReference>
<feature type="region of interest" description="Disordered" evidence="1">
    <location>
        <begin position="119"/>
        <end position="180"/>
    </location>
</feature>
<dbReference type="PROSITE" id="PS51782">
    <property type="entry name" value="LYSM"/>
    <property type="match status" value="1"/>
</dbReference>
<dbReference type="InterPro" id="IPR005158">
    <property type="entry name" value="BTAD"/>
</dbReference>
<dbReference type="Gene3D" id="3.10.350.10">
    <property type="entry name" value="LysM domain"/>
    <property type="match status" value="1"/>
</dbReference>
<dbReference type="PANTHER" id="PTHR35807">
    <property type="entry name" value="TRANSCRIPTIONAL REGULATOR REDD-RELATED"/>
    <property type="match status" value="1"/>
</dbReference>
<dbReference type="PANTHER" id="PTHR35807:SF2">
    <property type="entry name" value="TRANSCRIPTIONAL ACTIVATOR DOMAIN"/>
    <property type="match status" value="1"/>
</dbReference>
<proteinExistence type="predicted"/>
<dbReference type="InterPro" id="IPR051677">
    <property type="entry name" value="AfsR-DnrI-RedD_regulator"/>
</dbReference>
<comment type="caution">
    <text evidence="4">The sequence shown here is derived from an EMBL/GenBank/DDBJ whole genome shotgun (WGS) entry which is preliminary data.</text>
</comment>
<dbReference type="RefSeq" id="WP_203924755.1">
    <property type="nucleotide sequence ID" value="NZ_BONZ01000126.1"/>
</dbReference>
<accession>A0A8J3R340</accession>
<feature type="compositionally biased region" description="Low complexity" evidence="1">
    <location>
        <begin position="139"/>
        <end position="157"/>
    </location>
</feature>
<feature type="compositionally biased region" description="Low complexity" evidence="1">
    <location>
        <begin position="601"/>
        <end position="612"/>
    </location>
</feature>
<feature type="compositionally biased region" description="Pro residues" evidence="1">
    <location>
        <begin position="613"/>
        <end position="630"/>
    </location>
</feature>
<dbReference type="Proteomes" id="UP000642748">
    <property type="component" value="Unassembled WGS sequence"/>
</dbReference>
<gene>
    <name evidence="4" type="ORF">Raf01_95480</name>
</gene>
<dbReference type="SMART" id="SM01043">
    <property type="entry name" value="BTAD"/>
    <property type="match status" value="1"/>
</dbReference>
<feature type="region of interest" description="Disordered" evidence="1">
    <location>
        <begin position="596"/>
        <end position="650"/>
    </location>
</feature>
<feature type="compositionally biased region" description="Low complexity" evidence="1">
    <location>
        <begin position="282"/>
        <end position="293"/>
    </location>
</feature>
<evidence type="ECO:0000313" key="5">
    <source>
        <dbReference type="Proteomes" id="UP000642748"/>
    </source>
</evidence>
<feature type="compositionally biased region" description="Low complexity" evidence="1">
    <location>
        <begin position="265"/>
        <end position="275"/>
    </location>
</feature>
<feature type="compositionally biased region" description="Low complexity" evidence="1">
    <location>
        <begin position="164"/>
        <end position="180"/>
    </location>
</feature>
<dbReference type="Gene3D" id="1.25.40.10">
    <property type="entry name" value="Tetratricopeptide repeat domain"/>
    <property type="match status" value="1"/>
</dbReference>
<dbReference type="InterPro" id="IPR011990">
    <property type="entry name" value="TPR-like_helical_dom_sf"/>
</dbReference>
<dbReference type="EMBL" id="BONZ01000126">
    <property type="protein sequence ID" value="GIH21376.1"/>
    <property type="molecule type" value="Genomic_DNA"/>
</dbReference>
<keyword evidence="2" id="KW-0812">Transmembrane</keyword>